<dbReference type="AlphaFoldDB" id="A0A4R1K6R1"/>
<dbReference type="PROSITE" id="PS51257">
    <property type="entry name" value="PROKAR_LIPOPROTEIN"/>
    <property type="match status" value="1"/>
</dbReference>
<accession>A0A4R1K6R1</accession>
<proteinExistence type="predicted"/>
<dbReference type="RefSeq" id="WP_132874372.1">
    <property type="nucleotide sequence ID" value="NZ_SMGG01000006.1"/>
</dbReference>
<dbReference type="EMBL" id="SMGG01000006">
    <property type="protein sequence ID" value="TCK59463.1"/>
    <property type="molecule type" value="Genomic_DNA"/>
</dbReference>
<gene>
    <name evidence="1" type="ORF">C8D98_2397</name>
</gene>
<sequence length="576" mass="61528">MFRKILIFGLLTLFLTALYGCGGGGGGSDSPAPTSEVTVKTTIEMSGVSSAVVRAATDIIVTLTLPDGTEVRMTSTGNGNEYSCSVAYQEGDPVFIKAVYGDLVLKNFFESIDVSGATADLGATNPLTTLYVDVLESMVEAVDSTVTPSNIISYLLEGVKEATLAIDVISVKEEVTDTGNTQYATLQQAYTAAISWDSAGNAQAYEAAMNQVIAVVEAGGIEIPVTENEKAAIEAMANNIVSSFYSGNISVLTGMIYSQNFMDYGYNATDFIADMTAGEEEIPAGVTVSVVKAEALAVKMTSDDPAYNTLKEQGSLMYRILMNNHVRATLGGQVVYEEAYDDQKAGDAGMILQKINGTWYIRGNQERADFWATLNTDAGWSSRYAYISACEGTTNITSGTVTSNGFTGTAALAVNPYDTECKSVQVFENGEVWTWNGSQFTRTGTVSLNGGNLCGKTVTYSLAMADSSTVTKTMTLPTCVSKAVSISVVKNNDGSVTATYSAPNDEDISEVNLMVERSPQTSASEIILEKENLPFASTSYTFNASLFQSGGVYSFRLMYTDKYRRQYSPSAAQLAY</sequence>
<comment type="caution">
    <text evidence="1">The sequence shown here is derived from an EMBL/GenBank/DDBJ whole genome shotgun (WGS) entry which is preliminary data.</text>
</comment>
<dbReference type="Proteomes" id="UP000294614">
    <property type="component" value="Unassembled WGS sequence"/>
</dbReference>
<protein>
    <submittedName>
        <fullName evidence="1">Uncharacterized protein</fullName>
    </submittedName>
</protein>
<name>A0A4R1K6R1_9BACT</name>
<organism evidence="1 2">
    <name type="scientific">Seleniivibrio woodruffii</name>
    <dbReference type="NCBI Taxonomy" id="1078050"/>
    <lineage>
        <taxon>Bacteria</taxon>
        <taxon>Pseudomonadati</taxon>
        <taxon>Deferribacterota</taxon>
        <taxon>Deferribacteres</taxon>
        <taxon>Deferribacterales</taxon>
        <taxon>Geovibrionaceae</taxon>
        <taxon>Seleniivibrio</taxon>
    </lineage>
</organism>
<keyword evidence="2" id="KW-1185">Reference proteome</keyword>
<evidence type="ECO:0000313" key="1">
    <source>
        <dbReference type="EMBL" id="TCK59463.1"/>
    </source>
</evidence>
<evidence type="ECO:0000313" key="2">
    <source>
        <dbReference type="Proteomes" id="UP000294614"/>
    </source>
</evidence>
<reference evidence="1 2" key="1">
    <citation type="submission" date="2019-03" db="EMBL/GenBank/DDBJ databases">
        <title>Genomic Encyclopedia of Type Strains, Phase IV (KMG-IV): sequencing the most valuable type-strain genomes for metagenomic binning, comparative biology and taxonomic classification.</title>
        <authorList>
            <person name="Goeker M."/>
        </authorList>
    </citation>
    <scope>NUCLEOTIDE SEQUENCE [LARGE SCALE GENOMIC DNA]</scope>
    <source>
        <strain evidence="1 2">DSM 24984</strain>
    </source>
</reference>